<keyword evidence="2" id="KW-1185">Reference proteome</keyword>
<reference evidence="1" key="1">
    <citation type="submission" date="2018-05" db="EMBL/GenBank/DDBJ databases">
        <title>Draft genome of Mucuna pruriens seed.</title>
        <authorList>
            <person name="Nnadi N.E."/>
            <person name="Vos R."/>
            <person name="Hasami M.H."/>
            <person name="Devisetty U.K."/>
            <person name="Aguiy J.C."/>
        </authorList>
    </citation>
    <scope>NUCLEOTIDE SEQUENCE [LARGE SCALE GENOMIC DNA]</scope>
    <source>
        <strain evidence="1">JCA_2017</strain>
    </source>
</reference>
<evidence type="ECO:0000313" key="1">
    <source>
        <dbReference type="EMBL" id="RDX60251.1"/>
    </source>
</evidence>
<sequence>MHGKDKLVEFGRHLTGLEGAGVTRRRRLATSHKELKSKGDINVEVEKLELKSGAKTHGGFNLNESLKNGAALVRDGVS</sequence>
<dbReference type="Proteomes" id="UP000257109">
    <property type="component" value="Unassembled WGS sequence"/>
</dbReference>
<evidence type="ECO:0000313" key="2">
    <source>
        <dbReference type="Proteomes" id="UP000257109"/>
    </source>
</evidence>
<proteinExistence type="predicted"/>
<accession>A0A371E2I2</accession>
<gene>
    <name evidence="1" type="ORF">CR513_61621</name>
</gene>
<protein>
    <submittedName>
        <fullName evidence="1">Uncharacterized protein</fullName>
    </submittedName>
</protein>
<feature type="non-terminal residue" evidence="1">
    <location>
        <position position="1"/>
    </location>
</feature>
<name>A0A371E2I2_MUCPR</name>
<dbReference type="EMBL" id="QJKJ01016992">
    <property type="protein sequence ID" value="RDX60251.1"/>
    <property type="molecule type" value="Genomic_DNA"/>
</dbReference>
<dbReference type="AlphaFoldDB" id="A0A371E2I2"/>
<organism evidence="1 2">
    <name type="scientific">Mucuna pruriens</name>
    <name type="common">Velvet bean</name>
    <name type="synonym">Dolichos pruriens</name>
    <dbReference type="NCBI Taxonomy" id="157652"/>
    <lineage>
        <taxon>Eukaryota</taxon>
        <taxon>Viridiplantae</taxon>
        <taxon>Streptophyta</taxon>
        <taxon>Embryophyta</taxon>
        <taxon>Tracheophyta</taxon>
        <taxon>Spermatophyta</taxon>
        <taxon>Magnoliopsida</taxon>
        <taxon>eudicotyledons</taxon>
        <taxon>Gunneridae</taxon>
        <taxon>Pentapetalae</taxon>
        <taxon>rosids</taxon>
        <taxon>fabids</taxon>
        <taxon>Fabales</taxon>
        <taxon>Fabaceae</taxon>
        <taxon>Papilionoideae</taxon>
        <taxon>50 kb inversion clade</taxon>
        <taxon>NPAAA clade</taxon>
        <taxon>indigoferoid/millettioid clade</taxon>
        <taxon>Phaseoleae</taxon>
        <taxon>Mucuna</taxon>
    </lineage>
</organism>
<comment type="caution">
    <text evidence="1">The sequence shown here is derived from an EMBL/GenBank/DDBJ whole genome shotgun (WGS) entry which is preliminary data.</text>
</comment>